<dbReference type="Pfam" id="PF20249">
    <property type="entry name" value="VasX_N"/>
    <property type="match status" value="1"/>
</dbReference>
<comment type="caution">
    <text evidence="2">The sequence shown here is derived from an EMBL/GenBank/DDBJ whole genome shotgun (WGS) entry which is preliminary data.</text>
</comment>
<gene>
    <name evidence="2" type="ORF">WKW82_06075</name>
</gene>
<dbReference type="RefSeq" id="WP_340341347.1">
    <property type="nucleotide sequence ID" value="NZ_JBBKZT010000002.1"/>
</dbReference>
<dbReference type="NCBIfam" id="NF041559">
    <property type="entry name" value="BTH_I2691_fam"/>
    <property type="match status" value="1"/>
</dbReference>
<dbReference type="CDD" id="cd20707">
    <property type="entry name" value="MIX_III"/>
    <property type="match status" value="1"/>
</dbReference>
<evidence type="ECO:0000313" key="3">
    <source>
        <dbReference type="Proteomes" id="UP001385892"/>
    </source>
</evidence>
<protein>
    <submittedName>
        <fullName evidence="2">T6SS effector BTH_I2691 family protein</fullName>
    </submittedName>
</protein>
<keyword evidence="3" id="KW-1185">Reference proteome</keyword>
<organism evidence="2 3">
    <name type="scientific">Variovorax rhizosphaerae</name>
    <dbReference type="NCBI Taxonomy" id="1836200"/>
    <lineage>
        <taxon>Bacteria</taxon>
        <taxon>Pseudomonadati</taxon>
        <taxon>Pseudomonadota</taxon>
        <taxon>Betaproteobacteria</taxon>
        <taxon>Burkholderiales</taxon>
        <taxon>Comamonadaceae</taxon>
        <taxon>Variovorax</taxon>
    </lineage>
</organism>
<proteinExistence type="predicted"/>
<dbReference type="InterPro" id="IPR048126">
    <property type="entry name" value="Toxin_VasX"/>
</dbReference>
<dbReference type="InterPro" id="IPR046864">
    <property type="entry name" value="VasX_N"/>
</dbReference>
<sequence>MKLKCDQCSAKGLPIMPVRYAVVPKDVSPGLPDWASGERVKEVALGSDFQYALRTMRKGYLYIFYQWNKEGSNKWECYAVGEDGCLTIQPSPAAAWPQSTPVLACSRHALNTQVHYIVIEEPEKCGPTWIAYSEHKWSNETVKEYETDSVLRNKRMQTIHPRQMAAGAKHSHGEIATKAVLEAVLEYSETGQPGSLPYERVVGNISQEDGNYKFSRFGLTDLECMSTRYPWHLRTGMAERTAESMIDRSKGSEKPCTPHVLAIWDAIGVAHELNGYRNDAAGWIKKIR</sequence>
<reference evidence="2 3" key="1">
    <citation type="submission" date="2024-03" db="EMBL/GenBank/DDBJ databases">
        <title>Novel species of the genus Variovorax.</title>
        <authorList>
            <person name="Liu Q."/>
            <person name="Xin Y.-H."/>
        </authorList>
    </citation>
    <scope>NUCLEOTIDE SEQUENCE [LARGE SCALE GENOMIC DNA]</scope>
    <source>
        <strain evidence="2 3">KACC 18900</strain>
    </source>
</reference>
<accession>A0ABU8WFL8</accession>
<feature type="domain" description="Toxin VasX N-terminal region" evidence="1">
    <location>
        <begin position="5"/>
        <end position="164"/>
    </location>
</feature>
<dbReference type="Proteomes" id="UP001385892">
    <property type="component" value="Unassembled WGS sequence"/>
</dbReference>
<dbReference type="EMBL" id="JBBKZT010000002">
    <property type="protein sequence ID" value="MEJ8846204.1"/>
    <property type="molecule type" value="Genomic_DNA"/>
</dbReference>
<evidence type="ECO:0000259" key="1">
    <source>
        <dbReference type="Pfam" id="PF20249"/>
    </source>
</evidence>
<name>A0ABU8WFL8_9BURK</name>
<evidence type="ECO:0000313" key="2">
    <source>
        <dbReference type="EMBL" id="MEJ8846204.1"/>
    </source>
</evidence>